<dbReference type="EMBL" id="CP024201">
    <property type="protein sequence ID" value="ATQ42499.1"/>
    <property type="molecule type" value="Genomic_DNA"/>
</dbReference>
<sequence>MKVTSTSGAGSAGGAKAARPAAGQGSFALPSTGGGVEAAAAAARTAGVSAVGSLDALLALQDVGGPLERRKRAVGRAGRILDVLDEVKLALIDDELSPTSLDRLLRAIREERQGTDDPRLEGVLDEIETRAAVELAKLEQAKVAA</sequence>
<gene>
    <name evidence="2" type="ORF">CSW64_08765</name>
</gene>
<organism evidence="2 3">
    <name type="scientific">Caulobacter mirabilis</name>
    <dbReference type="NCBI Taxonomy" id="69666"/>
    <lineage>
        <taxon>Bacteria</taxon>
        <taxon>Pseudomonadati</taxon>
        <taxon>Pseudomonadota</taxon>
        <taxon>Alphaproteobacteria</taxon>
        <taxon>Caulobacterales</taxon>
        <taxon>Caulobacteraceae</taxon>
        <taxon>Caulobacter</taxon>
    </lineage>
</organism>
<keyword evidence="2" id="KW-0966">Cell projection</keyword>
<dbReference type="Pfam" id="PF10768">
    <property type="entry name" value="FliX"/>
    <property type="match status" value="1"/>
</dbReference>
<dbReference type="AlphaFoldDB" id="A0A2D2AWW4"/>
<name>A0A2D2AWW4_9CAUL</name>
<dbReference type="InterPro" id="IPR019704">
    <property type="entry name" value="Flagellar_assmbl_FliX_class2"/>
</dbReference>
<keyword evidence="2" id="KW-0282">Flagellum</keyword>
<dbReference type="Proteomes" id="UP000228945">
    <property type="component" value="Chromosome"/>
</dbReference>
<dbReference type="KEGG" id="cmb:CSW64_08765"/>
<keyword evidence="3" id="KW-1185">Reference proteome</keyword>
<feature type="region of interest" description="Disordered" evidence="1">
    <location>
        <begin position="1"/>
        <end position="30"/>
    </location>
</feature>
<feature type="compositionally biased region" description="Low complexity" evidence="1">
    <location>
        <begin position="1"/>
        <end position="26"/>
    </location>
</feature>
<protein>
    <submittedName>
        <fullName evidence="2">Flagellar assembly protein FliX</fullName>
    </submittedName>
</protein>
<dbReference type="OrthoDB" id="7173192at2"/>
<accession>A0A2D2AWW4</accession>
<reference evidence="2 3" key="1">
    <citation type="submission" date="2017-10" db="EMBL/GenBank/DDBJ databases">
        <title>Genome sequence of Caulobacter mirabilis FWC38.</title>
        <authorList>
            <person name="Fiebig A."/>
            <person name="Crosson S."/>
        </authorList>
    </citation>
    <scope>NUCLEOTIDE SEQUENCE [LARGE SCALE GENOMIC DNA]</scope>
    <source>
        <strain evidence="2 3">FWC 38</strain>
    </source>
</reference>
<evidence type="ECO:0000313" key="3">
    <source>
        <dbReference type="Proteomes" id="UP000228945"/>
    </source>
</evidence>
<dbReference type="GO" id="GO:0044781">
    <property type="term" value="P:bacterial-type flagellum organization"/>
    <property type="evidence" value="ECO:0007669"/>
    <property type="project" value="InterPro"/>
</dbReference>
<evidence type="ECO:0000256" key="1">
    <source>
        <dbReference type="SAM" id="MobiDB-lite"/>
    </source>
</evidence>
<proteinExistence type="predicted"/>
<dbReference type="RefSeq" id="WP_099621756.1">
    <property type="nucleotide sequence ID" value="NZ_CP024201.1"/>
</dbReference>
<keyword evidence="2" id="KW-0969">Cilium</keyword>
<evidence type="ECO:0000313" key="2">
    <source>
        <dbReference type="EMBL" id="ATQ42499.1"/>
    </source>
</evidence>